<evidence type="ECO:0000313" key="19">
    <source>
        <dbReference type="EMBL" id="KAK2163295.1"/>
    </source>
</evidence>
<evidence type="ECO:0000256" key="2">
    <source>
        <dbReference type="ARBA" id="ARBA00004656"/>
    </source>
</evidence>
<dbReference type="EMBL" id="JAODUP010000082">
    <property type="protein sequence ID" value="KAK2163295.1"/>
    <property type="molecule type" value="Genomic_DNA"/>
</dbReference>
<evidence type="ECO:0000256" key="18">
    <source>
        <dbReference type="SAM" id="Phobius"/>
    </source>
</evidence>
<evidence type="ECO:0000256" key="7">
    <source>
        <dbReference type="ARBA" id="ARBA00022989"/>
    </source>
</evidence>
<keyword evidence="12" id="KW-0968">Cytoplasmic vesicle</keyword>
<evidence type="ECO:0000256" key="3">
    <source>
        <dbReference type="ARBA" id="ARBA00006655"/>
    </source>
</evidence>
<dbReference type="GO" id="GO:0005765">
    <property type="term" value="C:lysosomal membrane"/>
    <property type="evidence" value="ECO:0007669"/>
    <property type="project" value="UniProtKB-SubCell"/>
</dbReference>
<evidence type="ECO:0000256" key="16">
    <source>
        <dbReference type="ARBA" id="ARBA00046288"/>
    </source>
</evidence>
<proteinExistence type="inferred from homology"/>
<keyword evidence="11" id="KW-0458">Lysosome</keyword>
<evidence type="ECO:0000256" key="8">
    <source>
        <dbReference type="ARBA" id="ARBA00023015"/>
    </source>
</evidence>
<evidence type="ECO:0000256" key="13">
    <source>
        <dbReference type="ARBA" id="ARBA00035628"/>
    </source>
</evidence>
<keyword evidence="7 18" id="KW-1133">Transmembrane helix</keyword>
<feature type="transmembrane region" description="Helical" evidence="18">
    <location>
        <begin position="41"/>
        <end position="61"/>
    </location>
</feature>
<comment type="similarity">
    <text evidence="3">Belongs to the VOPP1/ECOP family.</text>
</comment>
<evidence type="ECO:0000256" key="6">
    <source>
        <dbReference type="ARBA" id="ARBA00022753"/>
    </source>
</evidence>
<dbReference type="Proteomes" id="UP001208570">
    <property type="component" value="Unassembled WGS sequence"/>
</dbReference>
<evidence type="ECO:0000256" key="11">
    <source>
        <dbReference type="ARBA" id="ARBA00023228"/>
    </source>
</evidence>
<organism evidence="19 20">
    <name type="scientific">Paralvinella palmiformis</name>
    <dbReference type="NCBI Taxonomy" id="53620"/>
    <lineage>
        <taxon>Eukaryota</taxon>
        <taxon>Metazoa</taxon>
        <taxon>Spiralia</taxon>
        <taxon>Lophotrochozoa</taxon>
        <taxon>Annelida</taxon>
        <taxon>Polychaeta</taxon>
        <taxon>Sedentaria</taxon>
        <taxon>Canalipalpata</taxon>
        <taxon>Terebellida</taxon>
        <taxon>Terebelliformia</taxon>
        <taxon>Alvinellidae</taxon>
        <taxon>Paralvinella</taxon>
    </lineage>
</organism>
<evidence type="ECO:0000256" key="4">
    <source>
        <dbReference type="ARBA" id="ARBA00022692"/>
    </source>
</evidence>
<dbReference type="AlphaFoldDB" id="A0AAD9K2T0"/>
<evidence type="ECO:0000313" key="20">
    <source>
        <dbReference type="Proteomes" id="UP001208570"/>
    </source>
</evidence>
<evidence type="ECO:0000256" key="9">
    <source>
        <dbReference type="ARBA" id="ARBA00023136"/>
    </source>
</evidence>
<dbReference type="InterPro" id="IPR026229">
    <property type="entry name" value="VOPP1"/>
</dbReference>
<evidence type="ECO:0000256" key="12">
    <source>
        <dbReference type="ARBA" id="ARBA00023329"/>
    </source>
</evidence>
<evidence type="ECO:0000256" key="17">
    <source>
        <dbReference type="SAM" id="MobiDB-lite"/>
    </source>
</evidence>
<keyword evidence="8" id="KW-0805">Transcription regulation</keyword>
<comment type="subcellular location">
    <subcellularLocation>
        <location evidence="1">Cytoplasmic vesicle membrane</location>
    </subcellularLocation>
    <subcellularLocation>
        <location evidence="16">Endomembrane system</location>
        <topology evidence="16">Single-pass type I membrane protein</topology>
    </subcellularLocation>
    <subcellularLocation>
        <location evidence="13">Late endosome membrane</location>
        <topology evidence="13">Single-pass membrane protein</topology>
    </subcellularLocation>
    <subcellularLocation>
        <location evidence="2">Lysosome membrane</location>
    </subcellularLocation>
</comment>
<evidence type="ECO:0000256" key="14">
    <source>
        <dbReference type="ARBA" id="ARBA00035708"/>
    </source>
</evidence>
<comment type="caution">
    <text evidence="19">The sequence shown here is derived from an EMBL/GenBank/DDBJ whole genome shotgun (WGS) entry which is preliminary data.</text>
</comment>
<feature type="non-terminal residue" evidence="19">
    <location>
        <position position="240"/>
    </location>
</feature>
<sequence length="240" mass="26587">CGPPCLRCEEPHKCCGATCCIPTDLEHHYRSQLRWSVWNMWYFWFVILFVLMSCFGGCSYYRRHQLLLARHQAVFGESSRTYPDWQFSPSFPVSLFSGFSTQNSQQRAAASNSASTTTTTTTVQPVYPDAQISTQIFPSPPAYSEVVSHPDVYPPNKDPELPPYPGQQTAFAGNGVQLPPYSPLAVTMTTDTNHHGNQNQITSSSNITADDSCEDTPSVATSRGGTKYDCKTQTVSGFNN</sequence>
<gene>
    <name evidence="19" type="ORF">LSH36_82g04058</name>
</gene>
<accession>A0AAD9K2T0</accession>
<protein>
    <recommendedName>
        <fullName evidence="14">WW domain binding protein VOPP1</fullName>
    </recommendedName>
    <alternativeName>
        <fullName evidence="15">Vesicular, overexpressed in cancer, prosurvival protein 1</fullName>
    </alternativeName>
</protein>
<dbReference type="PANTHER" id="PTHR14971">
    <property type="entry name" value="VESICULAR, OVEREXPRESSED IN CANCER, PROSURVIVAL PROTEIN 1"/>
    <property type="match status" value="1"/>
</dbReference>
<dbReference type="PANTHER" id="PTHR14971:SF2">
    <property type="entry name" value="VESICULAR, OVEREXPRESSED IN CANCER, PROSURVIVAL PROTEIN 1"/>
    <property type="match status" value="1"/>
</dbReference>
<evidence type="ECO:0000256" key="15">
    <source>
        <dbReference type="ARBA" id="ARBA00035715"/>
    </source>
</evidence>
<keyword evidence="9 18" id="KW-0472">Membrane</keyword>
<keyword evidence="5" id="KW-0732">Signal</keyword>
<name>A0AAD9K2T0_9ANNE</name>
<evidence type="ECO:0000256" key="1">
    <source>
        <dbReference type="ARBA" id="ARBA00004156"/>
    </source>
</evidence>
<keyword evidence="10" id="KW-0804">Transcription</keyword>
<keyword evidence="20" id="KW-1185">Reference proteome</keyword>
<keyword evidence="6" id="KW-0967">Endosome</keyword>
<feature type="region of interest" description="Disordered" evidence="17">
    <location>
        <begin position="202"/>
        <end position="225"/>
    </location>
</feature>
<evidence type="ECO:0000256" key="5">
    <source>
        <dbReference type="ARBA" id="ARBA00022729"/>
    </source>
</evidence>
<evidence type="ECO:0000256" key="10">
    <source>
        <dbReference type="ARBA" id="ARBA00023163"/>
    </source>
</evidence>
<dbReference type="GO" id="GO:0031902">
    <property type="term" value="C:late endosome membrane"/>
    <property type="evidence" value="ECO:0007669"/>
    <property type="project" value="UniProtKB-SubCell"/>
</dbReference>
<reference evidence="19" key="1">
    <citation type="journal article" date="2023" name="Mol. Biol. Evol.">
        <title>Third-Generation Sequencing Reveals the Adaptive Role of the Epigenome in Three Deep-Sea Polychaetes.</title>
        <authorList>
            <person name="Perez M."/>
            <person name="Aroh O."/>
            <person name="Sun Y."/>
            <person name="Lan Y."/>
            <person name="Juniper S.K."/>
            <person name="Young C.R."/>
            <person name="Angers B."/>
            <person name="Qian P.Y."/>
        </authorList>
    </citation>
    <scope>NUCLEOTIDE SEQUENCE</scope>
    <source>
        <strain evidence="19">P08H-3</strain>
    </source>
</reference>
<keyword evidence="4 18" id="KW-0812">Transmembrane</keyword>